<evidence type="ECO:0000313" key="2">
    <source>
        <dbReference type="EMBL" id="CUH66076.1"/>
    </source>
</evidence>
<feature type="domain" description="DUF6455" evidence="1">
    <location>
        <begin position="1"/>
        <end position="83"/>
    </location>
</feature>
<dbReference type="Proteomes" id="UP000051587">
    <property type="component" value="Unassembled WGS sequence"/>
</dbReference>
<sequence length="84" mass="9520">MGIFKKISHHADVMDRMAETMGADFASRIQADPAVAYQYRSAVMRCSSCKHDAECSVWMDHHSSASQTPRYCRNKDLLEALSEH</sequence>
<organism evidence="2 3">
    <name type="scientific">Thalassovita gelatinovora</name>
    <name type="common">Thalassobius gelatinovorus</name>
    <dbReference type="NCBI Taxonomy" id="53501"/>
    <lineage>
        <taxon>Bacteria</taxon>
        <taxon>Pseudomonadati</taxon>
        <taxon>Pseudomonadota</taxon>
        <taxon>Alphaproteobacteria</taxon>
        <taxon>Rhodobacterales</taxon>
        <taxon>Roseobacteraceae</taxon>
        <taxon>Thalassovita</taxon>
    </lineage>
</organism>
<evidence type="ECO:0000313" key="3">
    <source>
        <dbReference type="Proteomes" id="UP000051587"/>
    </source>
</evidence>
<dbReference type="Pfam" id="PF20056">
    <property type="entry name" value="DUF6455"/>
    <property type="match status" value="1"/>
</dbReference>
<dbReference type="RefSeq" id="WP_058262952.1">
    <property type="nucleotide sequence ID" value="NZ_CP051181.1"/>
</dbReference>
<name>A0A0P1FD05_THAGE</name>
<protein>
    <recommendedName>
        <fullName evidence="1">DUF6455 domain-containing protein</fullName>
    </recommendedName>
</protein>
<dbReference type="AlphaFoldDB" id="A0A0P1FD05"/>
<keyword evidence="3" id="KW-1185">Reference proteome</keyword>
<dbReference type="InterPro" id="IPR045601">
    <property type="entry name" value="DUF6455"/>
</dbReference>
<proteinExistence type="predicted"/>
<accession>A0A0P1FD05</accession>
<evidence type="ECO:0000259" key="1">
    <source>
        <dbReference type="Pfam" id="PF20056"/>
    </source>
</evidence>
<dbReference type="EMBL" id="CYSA01000019">
    <property type="protein sequence ID" value="CUH66076.1"/>
    <property type="molecule type" value="Genomic_DNA"/>
</dbReference>
<reference evidence="2 3" key="1">
    <citation type="submission" date="2015-09" db="EMBL/GenBank/DDBJ databases">
        <authorList>
            <consortium name="Swine Surveillance"/>
        </authorList>
    </citation>
    <scope>NUCLEOTIDE SEQUENCE [LARGE SCALE GENOMIC DNA]</scope>
    <source>
        <strain evidence="2 3">CECT 4357</strain>
    </source>
</reference>
<gene>
    <name evidence="2" type="ORF">TG4357_02221</name>
</gene>
<dbReference type="STRING" id="53501.SAMN04488043_108170"/>
<dbReference type="OrthoDB" id="7961152at2"/>